<dbReference type="CDD" id="cd17569">
    <property type="entry name" value="REC_HupR-like"/>
    <property type="match status" value="1"/>
</dbReference>
<dbReference type="Gene3D" id="3.30.70.270">
    <property type="match status" value="1"/>
</dbReference>
<dbReference type="Gene3D" id="3.20.20.450">
    <property type="entry name" value="EAL domain"/>
    <property type="match status" value="1"/>
</dbReference>
<keyword evidence="1" id="KW-0597">Phosphoprotein</keyword>
<dbReference type="SMART" id="SM00267">
    <property type="entry name" value="GGDEF"/>
    <property type="match status" value="1"/>
</dbReference>
<dbReference type="InterPro" id="IPR001633">
    <property type="entry name" value="EAL_dom"/>
</dbReference>
<accession>A0ABY0IQA0</accession>
<dbReference type="Proteomes" id="UP000292136">
    <property type="component" value="Unassembled WGS sequence"/>
</dbReference>
<keyword evidence="8" id="KW-1185">Reference proteome</keyword>
<evidence type="ECO:0000259" key="4">
    <source>
        <dbReference type="PROSITE" id="PS50112"/>
    </source>
</evidence>
<dbReference type="SUPFAM" id="SSF55785">
    <property type="entry name" value="PYP-like sensor domain (PAS domain)"/>
    <property type="match status" value="1"/>
</dbReference>
<protein>
    <submittedName>
        <fullName evidence="7">Diguanylate cyclase (GGDEF)-like protein</fullName>
    </submittedName>
</protein>
<dbReference type="CDD" id="cd01949">
    <property type="entry name" value="GGDEF"/>
    <property type="match status" value="1"/>
</dbReference>
<dbReference type="InterPro" id="IPR000014">
    <property type="entry name" value="PAS"/>
</dbReference>
<gene>
    <name evidence="7" type="ORF">EV678_0083</name>
</gene>
<sequence length="846" mass="94311">MPPFTHVPCTGPSDAVAERIAQMAEFLPESLWLVDVASRRVIYANPAYEKVWGASRESLYQDRHDWLQQVHPEEQQRLRDAIRRRPHGGLDIRFRILTEREEVRWLHMKSFAIGDGPRPHTIGGIAFDVSDVLAAEARAHHLTHFDGLTGLPNRNQFREQLVEALRHAERRQSQAALLCLGLDGFQNVNENLGYRIGDAALAQLAQRLRRDLRGGDLLGRLGGDLFGLLLTDEGGLDISQAARRLIDLTATSLEVEGSDVYLGASLGIAVYPSDGTSADQLLYRAETALHDAKQHGGGTFRFFEAAANERLRSRQQTEQALRLAVQENQFVLHYQPKVSCNNGTIIGAEALIRWQHPQHGLISPAEFIQAMEESGQVVAVGRWVMHQACLQASRWHARGLGPFSVAVNLSARQLREGNLVQQVRQVLEETGLAARWLELELTESMLMEDVEETIATLGELRALGVRLSVDDFGTGYSSLSYLKRFPLDAVKVDRSFVQDIVADPNDVSITRAVITMAHALQMKVIAEGVETEAQLALLIANRCDEIQGYYFSRPVPAEEMEIMLENGKTIPEDLIHPRERKRTLLLVDDEENILSAMKRLLRKEGYDIRIASGGEEGLKLLAEHPVDVIISDQRMPGMTGVEFLRRAKVLHPESIRIVLSGYTELQSVTSAINEGAIYKFLTKPWDDEQLKEHIAEAFHQKELADENRRLSSAVQLANRELESANGRLQQLLEEREQRINRNETALDVLHEVLEILPWPLLGVDDEGIIVTMNGQAENLLGSQGGLLGEPLDSVLPPATCDLLLRQGVKETPLQLRERTFLARSHSLGLASAGRGLAITLMPTSPS</sequence>
<dbReference type="Pfam" id="PF00072">
    <property type="entry name" value="Response_reg"/>
    <property type="match status" value="1"/>
</dbReference>
<dbReference type="Pfam" id="PF08447">
    <property type="entry name" value="PAS_3"/>
    <property type="match status" value="1"/>
</dbReference>
<dbReference type="PROSITE" id="PS50110">
    <property type="entry name" value="RESPONSE_REGULATORY"/>
    <property type="match status" value="1"/>
</dbReference>
<dbReference type="Pfam" id="PF00990">
    <property type="entry name" value="GGDEF"/>
    <property type="match status" value="1"/>
</dbReference>
<evidence type="ECO:0000259" key="6">
    <source>
        <dbReference type="PROSITE" id="PS50887"/>
    </source>
</evidence>
<dbReference type="InterPro" id="IPR013655">
    <property type="entry name" value="PAS_fold_3"/>
</dbReference>
<dbReference type="InterPro" id="IPR011006">
    <property type="entry name" value="CheY-like_superfamily"/>
</dbReference>
<feature type="coiled-coil region" evidence="2">
    <location>
        <begin position="700"/>
        <end position="741"/>
    </location>
</feature>
<dbReference type="EMBL" id="SHKM01000001">
    <property type="protein sequence ID" value="RZT89302.1"/>
    <property type="molecule type" value="Genomic_DNA"/>
</dbReference>
<evidence type="ECO:0000256" key="2">
    <source>
        <dbReference type="SAM" id="Coils"/>
    </source>
</evidence>
<comment type="caution">
    <text evidence="7">The sequence shown here is derived from an EMBL/GenBank/DDBJ whole genome shotgun (WGS) entry which is preliminary data.</text>
</comment>
<dbReference type="Gene3D" id="3.40.50.2300">
    <property type="match status" value="1"/>
</dbReference>
<feature type="domain" description="Response regulatory" evidence="3">
    <location>
        <begin position="583"/>
        <end position="698"/>
    </location>
</feature>
<dbReference type="InterPro" id="IPR001789">
    <property type="entry name" value="Sig_transdc_resp-reg_receiver"/>
</dbReference>
<dbReference type="InterPro" id="IPR029787">
    <property type="entry name" value="Nucleotide_cyclase"/>
</dbReference>
<dbReference type="Pfam" id="PF00563">
    <property type="entry name" value="EAL"/>
    <property type="match status" value="1"/>
</dbReference>
<dbReference type="Gene3D" id="3.30.450.20">
    <property type="entry name" value="PAS domain"/>
    <property type="match status" value="2"/>
</dbReference>
<dbReference type="SUPFAM" id="SSF141868">
    <property type="entry name" value="EAL domain-like"/>
    <property type="match status" value="1"/>
</dbReference>
<evidence type="ECO:0000313" key="8">
    <source>
        <dbReference type="Proteomes" id="UP000292136"/>
    </source>
</evidence>
<dbReference type="PROSITE" id="PS50112">
    <property type="entry name" value="PAS"/>
    <property type="match status" value="1"/>
</dbReference>
<dbReference type="NCBIfam" id="TIGR00254">
    <property type="entry name" value="GGDEF"/>
    <property type="match status" value="1"/>
</dbReference>
<dbReference type="PANTHER" id="PTHR44757">
    <property type="entry name" value="DIGUANYLATE CYCLASE DGCP"/>
    <property type="match status" value="1"/>
</dbReference>
<feature type="domain" description="EAL" evidence="5">
    <location>
        <begin position="314"/>
        <end position="568"/>
    </location>
</feature>
<dbReference type="CDD" id="cd00130">
    <property type="entry name" value="PAS"/>
    <property type="match status" value="1"/>
</dbReference>
<evidence type="ECO:0000259" key="3">
    <source>
        <dbReference type="PROSITE" id="PS50110"/>
    </source>
</evidence>
<dbReference type="SUPFAM" id="SSF52172">
    <property type="entry name" value="CheY-like"/>
    <property type="match status" value="1"/>
</dbReference>
<dbReference type="SUPFAM" id="SSF55073">
    <property type="entry name" value="Nucleotide cyclase"/>
    <property type="match status" value="1"/>
</dbReference>
<proteinExistence type="predicted"/>
<organism evidence="7 8">
    <name type="scientific">Azospira oryzae</name>
    <dbReference type="NCBI Taxonomy" id="146939"/>
    <lineage>
        <taxon>Bacteria</taxon>
        <taxon>Pseudomonadati</taxon>
        <taxon>Pseudomonadota</taxon>
        <taxon>Betaproteobacteria</taxon>
        <taxon>Rhodocyclales</taxon>
        <taxon>Rhodocyclaceae</taxon>
        <taxon>Azospira</taxon>
    </lineage>
</organism>
<evidence type="ECO:0000259" key="5">
    <source>
        <dbReference type="PROSITE" id="PS50883"/>
    </source>
</evidence>
<dbReference type="SMART" id="SM00052">
    <property type="entry name" value="EAL"/>
    <property type="match status" value="1"/>
</dbReference>
<feature type="modified residue" description="4-aspartylphosphate" evidence="1">
    <location>
        <position position="632"/>
    </location>
</feature>
<dbReference type="SMART" id="SM00091">
    <property type="entry name" value="PAS"/>
    <property type="match status" value="2"/>
</dbReference>
<feature type="domain" description="GGDEF" evidence="6">
    <location>
        <begin position="173"/>
        <end position="305"/>
    </location>
</feature>
<evidence type="ECO:0000313" key="7">
    <source>
        <dbReference type="EMBL" id="RZT89302.1"/>
    </source>
</evidence>
<dbReference type="PROSITE" id="PS50883">
    <property type="entry name" value="EAL"/>
    <property type="match status" value="1"/>
</dbReference>
<dbReference type="InterPro" id="IPR052155">
    <property type="entry name" value="Biofilm_reg_signaling"/>
</dbReference>
<dbReference type="InterPro" id="IPR035965">
    <property type="entry name" value="PAS-like_dom_sf"/>
</dbReference>
<keyword evidence="2" id="KW-0175">Coiled coil</keyword>
<dbReference type="InterPro" id="IPR035919">
    <property type="entry name" value="EAL_sf"/>
</dbReference>
<dbReference type="RefSeq" id="WP_130458108.1">
    <property type="nucleotide sequence ID" value="NZ_SHKM01000001.1"/>
</dbReference>
<dbReference type="InterPro" id="IPR000160">
    <property type="entry name" value="GGDEF_dom"/>
</dbReference>
<evidence type="ECO:0000256" key="1">
    <source>
        <dbReference type="PROSITE-ProRule" id="PRU00169"/>
    </source>
</evidence>
<dbReference type="SMART" id="SM00448">
    <property type="entry name" value="REC"/>
    <property type="match status" value="1"/>
</dbReference>
<dbReference type="InterPro" id="IPR043128">
    <property type="entry name" value="Rev_trsase/Diguanyl_cyclase"/>
</dbReference>
<dbReference type="PROSITE" id="PS50887">
    <property type="entry name" value="GGDEF"/>
    <property type="match status" value="1"/>
</dbReference>
<dbReference type="CDD" id="cd01948">
    <property type="entry name" value="EAL"/>
    <property type="match status" value="1"/>
</dbReference>
<feature type="domain" description="PAS" evidence="4">
    <location>
        <begin position="16"/>
        <end position="89"/>
    </location>
</feature>
<name>A0ABY0IQA0_9RHOO</name>
<reference evidence="7 8" key="1">
    <citation type="submission" date="2019-02" db="EMBL/GenBank/DDBJ databases">
        <title>Genomic Encyclopedia of Type Strains, Phase IV (KMG-IV): sequencing the most valuable type-strain genomes for metagenomic binning, comparative biology and taxonomic classification.</title>
        <authorList>
            <person name="Goeker M."/>
        </authorList>
    </citation>
    <scope>NUCLEOTIDE SEQUENCE [LARGE SCALE GENOMIC DNA]</scope>
    <source>
        <strain evidence="7 8">DSM 21223</strain>
    </source>
</reference>
<dbReference type="PANTHER" id="PTHR44757:SF2">
    <property type="entry name" value="BIOFILM ARCHITECTURE MAINTENANCE PROTEIN MBAA"/>
    <property type="match status" value="1"/>
</dbReference>